<keyword evidence="3 6" id="KW-1133">Transmembrane helix</keyword>
<dbReference type="RefSeq" id="XP_026733570.1">
    <property type="nucleotide sequence ID" value="XM_026877769.1"/>
</dbReference>
<dbReference type="Gene3D" id="1.20.1250.20">
    <property type="entry name" value="MFS general substrate transporter like domains"/>
    <property type="match status" value="1"/>
</dbReference>
<feature type="transmembrane region" description="Helical" evidence="6">
    <location>
        <begin position="440"/>
        <end position="458"/>
    </location>
</feature>
<evidence type="ECO:0000256" key="1">
    <source>
        <dbReference type="ARBA" id="ARBA00004141"/>
    </source>
</evidence>
<dbReference type="PRINTS" id="PR00171">
    <property type="entry name" value="SUGRTRNSPORT"/>
</dbReference>
<feature type="transmembrane region" description="Helical" evidence="6">
    <location>
        <begin position="79"/>
        <end position="96"/>
    </location>
</feature>
<evidence type="ECO:0000256" key="4">
    <source>
        <dbReference type="ARBA" id="ARBA00023136"/>
    </source>
</evidence>
<dbReference type="RefSeq" id="XP_026733569.1">
    <property type="nucleotide sequence ID" value="XM_026877768.1"/>
</dbReference>
<evidence type="ECO:0000313" key="16">
    <source>
        <dbReference type="RefSeq" id="XP_026733570.1"/>
    </source>
</evidence>
<organism evidence="8 10">
    <name type="scientific">Trichoplusia ni</name>
    <name type="common">Cabbage looper</name>
    <dbReference type="NCBI Taxonomy" id="7111"/>
    <lineage>
        <taxon>Eukaryota</taxon>
        <taxon>Metazoa</taxon>
        <taxon>Ecdysozoa</taxon>
        <taxon>Arthropoda</taxon>
        <taxon>Hexapoda</taxon>
        <taxon>Insecta</taxon>
        <taxon>Pterygota</taxon>
        <taxon>Neoptera</taxon>
        <taxon>Endopterygota</taxon>
        <taxon>Lepidoptera</taxon>
        <taxon>Glossata</taxon>
        <taxon>Ditrysia</taxon>
        <taxon>Noctuoidea</taxon>
        <taxon>Noctuidae</taxon>
        <taxon>Plusiinae</taxon>
        <taxon>Trichoplusia</taxon>
    </lineage>
</organism>
<feature type="transmembrane region" description="Helical" evidence="6">
    <location>
        <begin position="268"/>
        <end position="294"/>
    </location>
</feature>
<dbReference type="RefSeq" id="XP_026733562.1">
    <property type="nucleotide sequence ID" value="XM_026877761.1"/>
</dbReference>
<name>A0A7E5VYZ2_TRINI</name>
<evidence type="ECO:0000259" key="7">
    <source>
        <dbReference type="PROSITE" id="PS50850"/>
    </source>
</evidence>
<dbReference type="KEGG" id="tnl:113497941"/>
<dbReference type="InterPro" id="IPR020846">
    <property type="entry name" value="MFS_dom"/>
</dbReference>
<keyword evidence="8" id="KW-1185">Reference proteome</keyword>
<dbReference type="GO" id="GO:0022857">
    <property type="term" value="F:transmembrane transporter activity"/>
    <property type="evidence" value="ECO:0007669"/>
    <property type="project" value="InterPro"/>
</dbReference>
<protein>
    <submittedName>
        <fullName evidence="9 10">Facilitated trehalose transporter Tret1-like</fullName>
    </submittedName>
</protein>
<dbReference type="Proteomes" id="UP000322000">
    <property type="component" value="Chromosome 10"/>
</dbReference>
<accession>A0A7E5VYZ2</accession>
<evidence type="ECO:0000256" key="6">
    <source>
        <dbReference type="SAM" id="Phobius"/>
    </source>
</evidence>
<gene>
    <name evidence="9 10 11 12 13 14 15 16" type="primary">LOC113497941</name>
</gene>
<feature type="transmembrane region" description="Helical" evidence="6">
    <location>
        <begin position="335"/>
        <end position="357"/>
    </location>
</feature>
<evidence type="ECO:0000313" key="12">
    <source>
        <dbReference type="RefSeq" id="XP_026733566.1"/>
    </source>
</evidence>
<dbReference type="PANTHER" id="PTHR48021">
    <property type="match status" value="1"/>
</dbReference>
<feature type="transmembrane region" description="Helical" evidence="6">
    <location>
        <begin position="137"/>
        <end position="157"/>
    </location>
</feature>
<reference evidence="9 10" key="1">
    <citation type="submission" date="2025-04" db="UniProtKB">
        <authorList>
            <consortium name="RefSeq"/>
        </authorList>
    </citation>
    <scope>IDENTIFICATION</scope>
</reference>
<evidence type="ECO:0000313" key="8">
    <source>
        <dbReference type="Proteomes" id="UP000322000"/>
    </source>
</evidence>
<dbReference type="PANTHER" id="PTHR48021:SF68">
    <property type="entry name" value="MAJOR FACILITATOR SUPERFAMILY (MFS) PROFILE DOMAIN-CONTAINING PROTEIN"/>
    <property type="match status" value="1"/>
</dbReference>
<keyword evidence="4 6" id="KW-0472">Membrane</keyword>
<dbReference type="RefSeq" id="XP_026733567.1">
    <property type="nucleotide sequence ID" value="XM_026877766.1"/>
</dbReference>
<dbReference type="InterPro" id="IPR050549">
    <property type="entry name" value="MFS_Trehalose_Transporter"/>
</dbReference>
<comment type="subcellular location">
    <subcellularLocation>
        <location evidence="1">Membrane</location>
        <topology evidence="1">Multi-pass membrane protein</topology>
    </subcellularLocation>
</comment>
<feature type="domain" description="Major facilitator superfamily (MFS) profile" evidence="7">
    <location>
        <begin position="1"/>
        <end position="462"/>
    </location>
</feature>
<keyword evidence="2 6" id="KW-0812">Transmembrane</keyword>
<evidence type="ECO:0000313" key="13">
    <source>
        <dbReference type="RefSeq" id="XP_026733567.1"/>
    </source>
</evidence>
<dbReference type="Pfam" id="PF00083">
    <property type="entry name" value="Sugar_tr"/>
    <property type="match status" value="1"/>
</dbReference>
<dbReference type="SUPFAM" id="SSF103473">
    <property type="entry name" value="MFS general substrate transporter"/>
    <property type="match status" value="1"/>
</dbReference>
<feature type="transmembrane region" description="Helical" evidence="6">
    <location>
        <begin position="163"/>
        <end position="182"/>
    </location>
</feature>
<evidence type="ECO:0000313" key="15">
    <source>
        <dbReference type="RefSeq" id="XP_026733569.1"/>
    </source>
</evidence>
<dbReference type="InterPro" id="IPR005829">
    <property type="entry name" value="Sugar_transporter_CS"/>
</dbReference>
<dbReference type="PROSITE" id="PS50850">
    <property type="entry name" value="MFS"/>
    <property type="match status" value="1"/>
</dbReference>
<dbReference type="AlphaFoldDB" id="A0A7E5VYZ2"/>
<sequence>MKPFLKQAFVVSGAALNIAGHGCAHGFPAVLFAQLKRDGGPVTLTDHDTSWIASVVGAMGIVGNFVSPVLMTKFGRQRAHLFSTLPALLGWIVFIFGNSVPLFIIARLLHGFALGLRTPLAAILVAEYTDPKHRGAFLGTFAISLGMGIFLSHLWGAHLTWKFTAAVCALFPLIAMTIISLSPESPGWLVSKGKYAEARKAFRWVRGEGPEQQEELEAMINAQKQDKADERTDVFVESHVCNNIFKKIFETLKDIVKIFKKKEFYKPAIIAISMLIVFEFGGAHMVAAYGNIILKVVLDKESLDDVTWQFTVIDLLRTVCAFLAIFLLKCFKRRTILFTSGVMTILSMTAISVFVYLRRAEVFTAPWILDTVPMTLMVLYTLSFCLGLAALNWVICGEVFPLAYRSLGSTLSTSFLTPAFVVSMKSAPHLYSSIGVEGAYLVYSAILTVFLTVIYILLPETKDRTLQDIEDSFKGKKKTKSDPEAQMKLIMKEEVVVN</sequence>
<feature type="transmembrane region" description="Helical" evidence="6">
    <location>
        <begin position="402"/>
        <end position="420"/>
    </location>
</feature>
<dbReference type="InterPro" id="IPR036259">
    <property type="entry name" value="MFS_trans_sf"/>
</dbReference>
<evidence type="ECO:0000313" key="9">
    <source>
        <dbReference type="RefSeq" id="XP_026733562.1"/>
    </source>
</evidence>
<dbReference type="RefSeq" id="XP_026733563.1">
    <property type="nucleotide sequence ID" value="XM_026877762.1"/>
</dbReference>
<dbReference type="RefSeq" id="XP_026733564.1">
    <property type="nucleotide sequence ID" value="XM_026877763.1"/>
</dbReference>
<feature type="transmembrane region" description="Helical" evidence="6">
    <location>
        <begin position="102"/>
        <end position="125"/>
    </location>
</feature>
<dbReference type="RefSeq" id="XP_026733568.1">
    <property type="nucleotide sequence ID" value="XM_026877767.1"/>
</dbReference>
<proteinExistence type="predicted"/>
<evidence type="ECO:0000313" key="11">
    <source>
        <dbReference type="RefSeq" id="XP_026733564.1"/>
    </source>
</evidence>
<dbReference type="PROSITE" id="PS00217">
    <property type="entry name" value="SUGAR_TRANSPORT_2"/>
    <property type="match status" value="1"/>
</dbReference>
<evidence type="ECO:0000313" key="14">
    <source>
        <dbReference type="RefSeq" id="XP_026733568.1"/>
    </source>
</evidence>
<dbReference type="RefSeq" id="XP_026733566.1">
    <property type="nucleotide sequence ID" value="XM_026877765.1"/>
</dbReference>
<feature type="transmembrane region" description="Helical" evidence="6">
    <location>
        <begin position="306"/>
        <end position="328"/>
    </location>
</feature>
<feature type="transmembrane region" description="Helical" evidence="6">
    <location>
        <begin position="377"/>
        <end position="395"/>
    </location>
</feature>
<dbReference type="InterPro" id="IPR005828">
    <property type="entry name" value="MFS_sugar_transport-like"/>
</dbReference>
<evidence type="ECO:0000313" key="10">
    <source>
        <dbReference type="RefSeq" id="XP_026733563.1"/>
    </source>
</evidence>
<keyword evidence="5" id="KW-0325">Glycoprotein</keyword>
<dbReference type="InterPro" id="IPR003663">
    <property type="entry name" value="Sugar/inositol_transpt"/>
</dbReference>
<evidence type="ECO:0000256" key="2">
    <source>
        <dbReference type="ARBA" id="ARBA00022692"/>
    </source>
</evidence>
<evidence type="ECO:0000256" key="3">
    <source>
        <dbReference type="ARBA" id="ARBA00022989"/>
    </source>
</evidence>
<dbReference type="OrthoDB" id="6612291at2759"/>
<evidence type="ECO:0000256" key="5">
    <source>
        <dbReference type="ARBA" id="ARBA00023180"/>
    </source>
</evidence>
<dbReference type="GeneID" id="113497941"/>
<feature type="transmembrane region" description="Helical" evidence="6">
    <location>
        <begin position="50"/>
        <end position="67"/>
    </location>
</feature>
<dbReference type="GO" id="GO:0016020">
    <property type="term" value="C:membrane"/>
    <property type="evidence" value="ECO:0007669"/>
    <property type="project" value="UniProtKB-SubCell"/>
</dbReference>